<evidence type="ECO:0000313" key="2">
    <source>
        <dbReference type="EMBL" id="BAA29454.1"/>
    </source>
</evidence>
<evidence type="ECO:0008006" key="4">
    <source>
        <dbReference type="Google" id="ProtNLM"/>
    </source>
</evidence>
<evidence type="ECO:0000256" key="1">
    <source>
        <dbReference type="SAM" id="Phobius"/>
    </source>
</evidence>
<dbReference type="AlphaFoldDB" id="O58116"/>
<dbReference type="KEGG" id="pho:PH0379"/>
<keyword evidence="3" id="KW-1185">Reference proteome</keyword>
<reference evidence="2 3" key="1">
    <citation type="journal article" date="1998" name="DNA Res.">
        <title>Complete sequence and gene organization of the genome of a hyper-thermophilic archaebacterium, Pyrococcus horikoshii OT3.</title>
        <authorList>
            <person name="Kawarabayasi Y."/>
            <person name="Sawada M."/>
            <person name="Horikawa H."/>
            <person name="Haikawa Y."/>
            <person name="Hino Y."/>
            <person name="Yamamoto S."/>
            <person name="Sekine M."/>
            <person name="Baba S."/>
            <person name="Kosugi H."/>
            <person name="Hosoyama A."/>
            <person name="Nagai Y."/>
            <person name="Sakai M."/>
            <person name="Ogura K."/>
            <person name="Otuka R."/>
            <person name="Nakazawa H."/>
            <person name="Takamiya M."/>
            <person name="Ohfuku Y."/>
            <person name="Funahashi T."/>
            <person name="Tanaka T."/>
            <person name="Kudoh Y."/>
            <person name="Yamazaki J."/>
            <person name="Kushida N."/>
            <person name="Oguchi A."/>
            <person name="Aoki K."/>
            <person name="Nakamura Y."/>
            <person name="Robb T.F."/>
            <person name="Horikoshi K."/>
            <person name="Masuchi Y."/>
            <person name="Shizuya H."/>
            <person name="Kikuchi H."/>
        </authorList>
    </citation>
    <scope>NUCLEOTIDE SEQUENCE [LARGE SCALE GENOMIC DNA]</scope>
    <source>
        <strain evidence="3">ATCC 700860 / DSM 12428 / JCM 9974 / NBRC 100139 / OT-3</strain>
    </source>
</reference>
<sequence>MRERAEYARYFIVTKSRRLIDITTREEIREQEFRRLLPYLLRQGERIVLDEFHRLSDKTFSLLQGLSGLGSLILITSTMHYFRSIVGKNSPILGLFELKNVSLVDPRDAIVFSNSLGFKGREMLEVACLVRESWIVPKLERVKGDIFNSLDEELRIYVPHLVGEVFEEEDIAFTSRYSGILEAVADGRNSTSEISSYLFSLGLIEKDNPGLISQYLKNLVETGLLVSRLVFGKRRKAFKYRHASPLIDLAFYMPSLNQMLERVRERFLRARLPTYMEWFFEELLEKHFGMQPVKIAKPELEVDIALADFKKIKVVGEVKWKENVGERDIRNTEEKLGKFRDDRRIMIVPEKDVLKREPRGIEVWDWRDFIKVDASLKSFKSSEYS</sequence>
<dbReference type="eggNOG" id="arCOG03166">
    <property type="taxonomic scope" value="Archaea"/>
</dbReference>
<dbReference type="PIR" id="A71146">
    <property type="entry name" value="A71146"/>
</dbReference>
<gene>
    <name evidence="2" type="ordered locus">PH0379</name>
</gene>
<protein>
    <recommendedName>
        <fullName evidence="4">DUF234 domain-containing protein</fullName>
    </recommendedName>
</protein>
<dbReference type="EMBL" id="BA000001">
    <property type="protein sequence ID" value="BAA29454.1"/>
    <property type="molecule type" value="Genomic_DNA"/>
</dbReference>
<keyword evidence="1" id="KW-0472">Membrane</keyword>
<name>O58116_PYRHO</name>
<dbReference type="EnsemblBacteria" id="BAA29454">
    <property type="protein sequence ID" value="BAA29454"/>
    <property type="gene ID" value="BAA29454"/>
</dbReference>
<organism evidence="2 3">
    <name type="scientific">Pyrococcus horikoshii (strain ATCC 700860 / DSM 12428 / JCM 9974 / NBRC 100139 / OT-3)</name>
    <dbReference type="NCBI Taxonomy" id="70601"/>
    <lineage>
        <taxon>Archaea</taxon>
        <taxon>Methanobacteriati</taxon>
        <taxon>Methanobacteriota</taxon>
        <taxon>Thermococci</taxon>
        <taxon>Thermococcales</taxon>
        <taxon>Thermococcaceae</taxon>
        <taxon>Pyrococcus</taxon>
    </lineage>
</organism>
<dbReference type="Proteomes" id="UP000000752">
    <property type="component" value="Chromosome"/>
</dbReference>
<accession>O58116</accession>
<proteinExistence type="predicted"/>
<dbReference type="STRING" id="70601.gene:9377299"/>
<evidence type="ECO:0000313" key="3">
    <source>
        <dbReference type="Proteomes" id="UP000000752"/>
    </source>
</evidence>
<dbReference type="PANTHER" id="PTHR34704">
    <property type="entry name" value="ATPASE"/>
    <property type="match status" value="1"/>
</dbReference>
<keyword evidence="1" id="KW-1133">Transmembrane helix</keyword>
<dbReference type="PANTHER" id="PTHR34704:SF1">
    <property type="entry name" value="ATPASE"/>
    <property type="match status" value="1"/>
</dbReference>
<keyword evidence="1" id="KW-0812">Transmembrane</keyword>
<feature type="transmembrane region" description="Helical" evidence="1">
    <location>
        <begin position="62"/>
        <end position="82"/>
    </location>
</feature>